<sequence>MLDFYVAEEVRQDRPSAVHILFQGPLKVHHDSFDVLADVRGFDGRPLGGQVHDGKFRALGFGGSQA</sequence>
<name>A0A848NQ53_9RALS</name>
<dbReference type="EMBL" id="JABBZM010000003">
    <property type="protein sequence ID" value="NMV37201.1"/>
    <property type="molecule type" value="Genomic_DNA"/>
</dbReference>
<dbReference type="Proteomes" id="UP000575469">
    <property type="component" value="Unassembled WGS sequence"/>
</dbReference>
<gene>
    <name evidence="1" type="ORF">HGR00_04700</name>
</gene>
<evidence type="ECO:0000313" key="1">
    <source>
        <dbReference type="EMBL" id="NMV37201.1"/>
    </source>
</evidence>
<reference evidence="1 2" key="1">
    <citation type="submission" date="2020-04" db="EMBL/GenBank/DDBJ databases">
        <title>Ralstonia insidiosa genome sequencing and assembly.</title>
        <authorList>
            <person name="Martins R.C.R."/>
            <person name="Perdigao-Neto L.V."/>
            <person name="Levin A.S.S."/>
            <person name="Costa S.F."/>
        </authorList>
    </citation>
    <scope>NUCLEOTIDE SEQUENCE [LARGE SCALE GENOMIC DNA]</scope>
    <source>
        <strain evidence="1 2">5047</strain>
    </source>
</reference>
<comment type="caution">
    <text evidence="1">The sequence shown here is derived from an EMBL/GenBank/DDBJ whole genome shotgun (WGS) entry which is preliminary data.</text>
</comment>
<protein>
    <submittedName>
        <fullName evidence="1">Uncharacterized protein</fullName>
    </submittedName>
</protein>
<dbReference type="RefSeq" id="WP_169339389.1">
    <property type="nucleotide sequence ID" value="NZ_JABBZM010000003.1"/>
</dbReference>
<accession>A0A848NQ53</accession>
<organism evidence="1 2">
    <name type="scientific">Ralstonia insidiosa</name>
    <dbReference type="NCBI Taxonomy" id="190721"/>
    <lineage>
        <taxon>Bacteria</taxon>
        <taxon>Pseudomonadati</taxon>
        <taxon>Pseudomonadota</taxon>
        <taxon>Betaproteobacteria</taxon>
        <taxon>Burkholderiales</taxon>
        <taxon>Burkholderiaceae</taxon>
        <taxon>Ralstonia</taxon>
    </lineage>
</organism>
<evidence type="ECO:0000313" key="2">
    <source>
        <dbReference type="Proteomes" id="UP000575469"/>
    </source>
</evidence>
<dbReference type="AlphaFoldDB" id="A0A848NQ53"/>
<proteinExistence type="predicted"/>